<keyword evidence="5" id="KW-1185">Reference proteome</keyword>
<feature type="domain" description="Pyrrolo-quinoline quinone repeat" evidence="3">
    <location>
        <begin position="238"/>
        <end position="416"/>
    </location>
</feature>
<protein>
    <submittedName>
        <fullName evidence="4">PQQ-binding-like beta-propeller repeat protein</fullName>
    </submittedName>
</protein>
<dbReference type="SUPFAM" id="SSF50998">
    <property type="entry name" value="Quinoprotein alcohol dehydrogenase-like"/>
    <property type="match status" value="1"/>
</dbReference>
<keyword evidence="2" id="KW-1133">Transmembrane helix</keyword>
<evidence type="ECO:0000313" key="5">
    <source>
        <dbReference type="Proteomes" id="UP001500058"/>
    </source>
</evidence>
<proteinExistence type="predicted"/>
<comment type="caution">
    <text evidence="4">The sequence shown here is derived from an EMBL/GenBank/DDBJ whole genome shotgun (WGS) entry which is preliminary data.</text>
</comment>
<keyword evidence="2" id="KW-0812">Transmembrane</keyword>
<dbReference type="PANTHER" id="PTHR34512">
    <property type="entry name" value="CELL SURFACE PROTEIN"/>
    <property type="match status" value="1"/>
</dbReference>
<keyword evidence="2" id="KW-0472">Membrane</keyword>
<feature type="transmembrane region" description="Helical" evidence="2">
    <location>
        <begin position="18"/>
        <end position="39"/>
    </location>
</feature>
<dbReference type="InterPro" id="IPR011047">
    <property type="entry name" value="Quinoprotein_ADH-like_sf"/>
</dbReference>
<evidence type="ECO:0000259" key="3">
    <source>
        <dbReference type="Pfam" id="PF13360"/>
    </source>
</evidence>
<dbReference type="InterPro" id="IPR015943">
    <property type="entry name" value="WD40/YVTN_repeat-like_dom_sf"/>
</dbReference>
<name>A0ABN3HPW3_9ACTN</name>
<dbReference type="Proteomes" id="UP001500058">
    <property type="component" value="Unassembled WGS sequence"/>
</dbReference>
<evidence type="ECO:0000313" key="4">
    <source>
        <dbReference type="EMBL" id="GAA2385412.1"/>
    </source>
</evidence>
<gene>
    <name evidence="4" type="ORF">GCM10010420_04840</name>
</gene>
<evidence type="ECO:0000256" key="2">
    <source>
        <dbReference type="SAM" id="Phobius"/>
    </source>
</evidence>
<reference evidence="4 5" key="1">
    <citation type="journal article" date="2019" name="Int. J. Syst. Evol. Microbiol.">
        <title>The Global Catalogue of Microorganisms (GCM) 10K type strain sequencing project: providing services to taxonomists for standard genome sequencing and annotation.</title>
        <authorList>
            <consortium name="The Broad Institute Genomics Platform"/>
            <consortium name="The Broad Institute Genome Sequencing Center for Infectious Disease"/>
            <person name="Wu L."/>
            <person name="Ma J."/>
        </authorList>
    </citation>
    <scope>NUCLEOTIDE SEQUENCE [LARGE SCALE GENOMIC DNA]</scope>
    <source>
        <strain evidence="4 5">JCM 6921</strain>
    </source>
</reference>
<sequence length="460" mass="49559">MAGGGAQPAGGGGRGRKLLAIVAAVVAVLLAAGGGVWFLTEDDGGTEAAKGDGKTGRDDHRREHKKRFGVIWEDGPPDMSERQGNETARGTWFFEDMLVRALPESVTAYHVDTGKEIWSLDLVRGDSCAAAPHQSGGRIVVQWGGMCEKIMAIDLARGKELWREDLPAERGETDEFTGTEMAVSGDVAAVSWIGDAIGYDLSTGRVRWRMEDAADCRDDSYIGGKRLVALVTCFSTGRQSIQAVKPDGEKAWEWKVPLGADVRTVFSSDPVVLGLMAGEGSDYTDIVALDDKGRTRSKIRVPEGRFDFLCGASGVAHCDNVLVDEEHDALYLQTMTHQGSGSGMSHNEIAAYDLSTGKAKWLSKPTGEGRQVSPLASYDGRLLAYERISYDKAGLITSVDPDTGEAAPYARLPEAGAEQENELALSDGSTMHWYEGRFFVVANRFSTDESLNKGHVLAFG</sequence>
<feature type="compositionally biased region" description="Basic and acidic residues" evidence="1">
    <location>
        <begin position="49"/>
        <end position="61"/>
    </location>
</feature>
<feature type="domain" description="Pyrrolo-quinoline quinone repeat" evidence="3">
    <location>
        <begin position="98"/>
        <end position="210"/>
    </location>
</feature>
<dbReference type="PANTHER" id="PTHR34512:SF30">
    <property type="entry name" value="OUTER MEMBRANE PROTEIN ASSEMBLY FACTOR BAMB"/>
    <property type="match status" value="1"/>
</dbReference>
<dbReference type="EMBL" id="BAAATJ010000002">
    <property type="protein sequence ID" value="GAA2385412.1"/>
    <property type="molecule type" value="Genomic_DNA"/>
</dbReference>
<dbReference type="InterPro" id="IPR002372">
    <property type="entry name" value="PQQ_rpt_dom"/>
</dbReference>
<dbReference type="Gene3D" id="2.130.10.10">
    <property type="entry name" value="YVTN repeat-like/Quinoprotein amine dehydrogenase"/>
    <property type="match status" value="1"/>
</dbReference>
<dbReference type="Pfam" id="PF13360">
    <property type="entry name" value="PQQ_2"/>
    <property type="match status" value="2"/>
</dbReference>
<organism evidence="4 5">
    <name type="scientific">Streptomyces glaucosporus</name>
    <dbReference type="NCBI Taxonomy" id="284044"/>
    <lineage>
        <taxon>Bacteria</taxon>
        <taxon>Bacillati</taxon>
        <taxon>Actinomycetota</taxon>
        <taxon>Actinomycetes</taxon>
        <taxon>Kitasatosporales</taxon>
        <taxon>Streptomycetaceae</taxon>
        <taxon>Streptomyces</taxon>
    </lineage>
</organism>
<feature type="region of interest" description="Disordered" evidence="1">
    <location>
        <begin position="42"/>
        <end position="64"/>
    </location>
</feature>
<accession>A0ABN3HPW3</accession>
<evidence type="ECO:0000256" key="1">
    <source>
        <dbReference type="SAM" id="MobiDB-lite"/>
    </source>
</evidence>